<dbReference type="PANTHER" id="PTHR30411:SF4">
    <property type="entry name" value="YBAK_AMINOACYL-TRNA SYNTHETASE-ASSOCIATED DOMAIN-CONTAINING PROTEIN"/>
    <property type="match status" value="1"/>
</dbReference>
<proteinExistence type="predicted"/>
<dbReference type="SUPFAM" id="SSF55826">
    <property type="entry name" value="YbaK/ProRS associated domain"/>
    <property type="match status" value="1"/>
</dbReference>
<protein>
    <submittedName>
        <fullName evidence="1">Pgk</fullName>
    </submittedName>
</protein>
<reference evidence="1 2" key="1">
    <citation type="submission" date="2024-03" db="EMBL/GenBank/DDBJ databases">
        <title>The Acrasis kona genome and developmental transcriptomes reveal deep origins of eukaryotic multicellular pathways.</title>
        <authorList>
            <person name="Sheikh S."/>
            <person name="Fu C.-J."/>
            <person name="Brown M.W."/>
            <person name="Baldauf S.L."/>
        </authorList>
    </citation>
    <scope>NUCLEOTIDE SEQUENCE [LARGE SCALE GENOMIC DNA]</scope>
    <source>
        <strain evidence="1 2">ATCC MYA-3509</strain>
    </source>
</reference>
<gene>
    <name evidence="1" type="ORF">AKO1_003486</name>
</gene>
<dbReference type="EMBL" id="JAOPGA020001060">
    <property type="protein sequence ID" value="KAL0484642.1"/>
    <property type="molecule type" value="Genomic_DNA"/>
</dbReference>
<accession>A0AAW2Z7I2</accession>
<dbReference type="CDD" id="cd04332">
    <property type="entry name" value="YbaK_like"/>
    <property type="match status" value="1"/>
</dbReference>
<evidence type="ECO:0000313" key="1">
    <source>
        <dbReference type="EMBL" id="KAL0484642.1"/>
    </source>
</evidence>
<dbReference type="Gene3D" id="3.90.960.10">
    <property type="entry name" value="YbaK/aminoacyl-tRNA synthetase-associated domain"/>
    <property type="match status" value="1"/>
</dbReference>
<dbReference type="GO" id="GO:0002161">
    <property type="term" value="F:aminoacyl-tRNA deacylase activity"/>
    <property type="evidence" value="ECO:0007669"/>
    <property type="project" value="InterPro"/>
</dbReference>
<dbReference type="PANTHER" id="PTHR30411">
    <property type="entry name" value="CYTOPLASMIC PROTEIN"/>
    <property type="match status" value="1"/>
</dbReference>
<dbReference type="Proteomes" id="UP001431209">
    <property type="component" value="Unassembled WGS sequence"/>
</dbReference>
<name>A0AAW2Z7I2_9EUKA</name>
<comment type="caution">
    <text evidence="1">The sequence shown here is derived from an EMBL/GenBank/DDBJ whole genome shotgun (WGS) entry which is preliminary data.</text>
</comment>
<dbReference type="AlphaFoldDB" id="A0AAW2Z7I2"/>
<evidence type="ECO:0000313" key="2">
    <source>
        <dbReference type="Proteomes" id="UP001431209"/>
    </source>
</evidence>
<keyword evidence="2" id="KW-1185">Reference proteome</keyword>
<sequence>MSNLRELNSLFDDLLKDIAVIKKTLQDRRSEINSITNVGIAEPKITPHDVNDTPTVTRLKDECNRLGLQYAKFKQVPGDYYDRPLEYRRDCLGAPTIDHLCKSLIMENTRFQGDDPFADRNNCKYYCIVLQYTARLHSDKITRFVSKLNKGKLSNQSFNFRLADEKEQEKLTGFGHNAVVPIGMVNDKIPVIISEKITKLSPYQYFWMGAGEVDWKLEVDVQEFVKTVGAFVADVTYEK</sequence>
<dbReference type="InterPro" id="IPR036754">
    <property type="entry name" value="YbaK/aa-tRNA-synt-asso_dom_sf"/>
</dbReference>
<organism evidence="1 2">
    <name type="scientific">Acrasis kona</name>
    <dbReference type="NCBI Taxonomy" id="1008807"/>
    <lineage>
        <taxon>Eukaryota</taxon>
        <taxon>Discoba</taxon>
        <taxon>Heterolobosea</taxon>
        <taxon>Tetramitia</taxon>
        <taxon>Eutetramitia</taxon>
        <taxon>Acrasidae</taxon>
        <taxon>Acrasis</taxon>
    </lineage>
</organism>